<name>W0I9E9_9EURY</name>
<dbReference type="OrthoDB" id="86053at2157"/>
<dbReference type="Proteomes" id="UP000019027">
    <property type="component" value="Chromosome"/>
</dbReference>
<dbReference type="Pfam" id="PF03192">
    <property type="entry name" value="DUF257"/>
    <property type="match status" value="1"/>
</dbReference>
<dbReference type="EMBL" id="CP006965">
    <property type="protein sequence ID" value="AHF81377.1"/>
    <property type="molecule type" value="Genomic_DNA"/>
</dbReference>
<dbReference type="GeneID" id="24907106"/>
<gene>
    <name evidence="1" type="ORF">TES1_2002</name>
</gene>
<dbReference type="InterPro" id="IPR005489">
    <property type="entry name" value="DUF257"/>
</dbReference>
<accession>W0I9E9</accession>
<reference evidence="1 2" key="1">
    <citation type="journal article" date="2014" name="Int. J. Syst. Evol. Microbiol.">
        <title>Thermococcus paralvinellae sp. nov. and Thermococcus cleftensis sp. nov. of hyperthermophilic heterotrophs from deep-sea hydrothermal vents.</title>
        <authorList>
            <person name="Hensley S.A."/>
            <person name="Jung J.H."/>
            <person name="Park C.S."/>
            <person name="Holden J.F."/>
        </authorList>
    </citation>
    <scope>NUCLEOTIDE SEQUENCE [LARGE SCALE GENOMIC DNA]</scope>
    <source>
        <strain evidence="1 2">ES1</strain>
    </source>
</reference>
<dbReference type="AlphaFoldDB" id="W0I9E9"/>
<organism evidence="1 2">
    <name type="scientific">Thermococcus paralvinellae</name>
    <dbReference type="NCBI Taxonomy" id="582419"/>
    <lineage>
        <taxon>Archaea</taxon>
        <taxon>Methanobacteriati</taxon>
        <taxon>Methanobacteriota</taxon>
        <taxon>Thermococci</taxon>
        <taxon>Thermococcales</taxon>
        <taxon>Thermococcaceae</taxon>
        <taxon>Thermococcus</taxon>
    </lineage>
</organism>
<evidence type="ECO:0008006" key="3">
    <source>
        <dbReference type="Google" id="ProtNLM"/>
    </source>
</evidence>
<evidence type="ECO:0000313" key="1">
    <source>
        <dbReference type="EMBL" id="AHF81377.1"/>
    </source>
</evidence>
<sequence length="215" mass="24573">MCKFNLDELWGLLKLGETVIIEDLSDSMSYRELYSLIRWAKSRGYPVVIDDILGTLYIYKVNIELADLDSSLLNNVLVIKEGGRLEVGNIVGHITMKESAIQWREYEQIARPLFESSQKPIINIVLGIEKLFMLADSKREIITNINNLLSWIGNKKRIAFYFVNIDLINTTEFGVLPLLEELASTIIKIKKIGNETRAVITKSANEKLNNLEIRL</sequence>
<dbReference type="HOGENOM" id="CLU_102063_2_0_2"/>
<dbReference type="RefSeq" id="WP_042682547.1">
    <property type="nucleotide sequence ID" value="NZ_CP006965.1"/>
</dbReference>
<dbReference type="Gene3D" id="3.40.50.11570">
    <property type="entry name" value="Protein of unknown function DUF257"/>
    <property type="match status" value="1"/>
</dbReference>
<evidence type="ECO:0000313" key="2">
    <source>
        <dbReference type="Proteomes" id="UP000019027"/>
    </source>
</evidence>
<proteinExistence type="predicted"/>
<keyword evidence="2" id="KW-1185">Reference proteome</keyword>
<dbReference type="KEGG" id="ths:TES1_2002"/>
<protein>
    <recommendedName>
        <fullName evidence="3">KaiC-like domain-containing protein</fullName>
    </recommendedName>
</protein>